<evidence type="ECO:0000313" key="3">
    <source>
        <dbReference type="Proteomes" id="UP001420932"/>
    </source>
</evidence>
<protein>
    <submittedName>
        <fullName evidence="2">Uncharacterized protein</fullName>
    </submittedName>
</protein>
<evidence type="ECO:0000313" key="2">
    <source>
        <dbReference type="EMBL" id="KAK9114911.1"/>
    </source>
</evidence>
<keyword evidence="3" id="KW-1185">Reference proteome</keyword>
<sequence length="50" mass="5587">MHVFFPWPDPTFVVSTVVFDSQPSNAPSAHIGDIYESRSPNRRPSPDFGP</sequence>
<evidence type="ECO:0000256" key="1">
    <source>
        <dbReference type="SAM" id="MobiDB-lite"/>
    </source>
</evidence>
<dbReference type="AlphaFoldDB" id="A0AAP0NSI2"/>
<organism evidence="2 3">
    <name type="scientific">Stephania yunnanensis</name>
    <dbReference type="NCBI Taxonomy" id="152371"/>
    <lineage>
        <taxon>Eukaryota</taxon>
        <taxon>Viridiplantae</taxon>
        <taxon>Streptophyta</taxon>
        <taxon>Embryophyta</taxon>
        <taxon>Tracheophyta</taxon>
        <taxon>Spermatophyta</taxon>
        <taxon>Magnoliopsida</taxon>
        <taxon>Ranunculales</taxon>
        <taxon>Menispermaceae</taxon>
        <taxon>Menispermoideae</taxon>
        <taxon>Cissampelideae</taxon>
        <taxon>Stephania</taxon>
    </lineage>
</organism>
<gene>
    <name evidence="2" type="ORF">Syun_021708</name>
</gene>
<proteinExistence type="predicted"/>
<dbReference type="EMBL" id="JBBNAF010000009">
    <property type="protein sequence ID" value="KAK9114911.1"/>
    <property type="molecule type" value="Genomic_DNA"/>
</dbReference>
<reference evidence="2 3" key="1">
    <citation type="submission" date="2024-01" db="EMBL/GenBank/DDBJ databases">
        <title>Genome assemblies of Stephania.</title>
        <authorList>
            <person name="Yang L."/>
        </authorList>
    </citation>
    <scope>NUCLEOTIDE SEQUENCE [LARGE SCALE GENOMIC DNA]</scope>
    <source>
        <strain evidence="2">YNDBR</strain>
        <tissue evidence="2">Leaf</tissue>
    </source>
</reference>
<comment type="caution">
    <text evidence="2">The sequence shown here is derived from an EMBL/GenBank/DDBJ whole genome shotgun (WGS) entry which is preliminary data.</text>
</comment>
<name>A0AAP0NSI2_9MAGN</name>
<dbReference type="Proteomes" id="UP001420932">
    <property type="component" value="Unassembled WGS sequence"/>
</dbReference>
<feature type="region of interest" description="Disordered" evidence="1">
    <location>
        <begin position="27"/>
        <end position="50"/>
    </location>
</feature>
<accession>A0AAP0NSI2</accession>